<protein>
    <submittedName>
        <fullName evidence="1">Uncharacterized protein</fullName>
    </submittedName>
</protein>
<dbReference type="RefSeq" id="WP_177133300.1">
    <property type="nucleotide sequence ID" value="NZ_VYGV01000004.1"/>
</dbReference>
<organism evidence="1 2">
    <name type="scientific">Hydrogenophaga aromaticivorans</name>
    <dbReference type="NCBI Taxonomy" id="2610898"/>
    <lineage>
        <taxon>Bacteria</taxon>
        <taxon>Pseudomonadati</taxon>
        <taxon>Pseudomonadota</taxon>
        <taxon>Betaproteobacteria</taxon>
        <taxon>Burkholderiales</taxon>
        <taxon>Comamonadaceae</taxon>
        <taxon>Hydrogenophaga</taxon>
    </lineage>
</organism>
<name>A0A7Y8KWR5_9BURK</name>
<proteinExistence type="predicted"/>
<evidence type="ECO:0000313" key="1">
    <source>
        <dbReference type="EMBL" id="NWF44278.1"/>
    </source>
</evidence>
<dbReference type="AlphaFoldDB" id="A0A7Y8KWR5"/>
<dbReference type="Proteomes" id="UP000545507">
    <property type="component" value="Unassembled WGS sequence"/>
</dbReference>
<accession>A0A7Y8KWR5</accession>
<reference evidence="1 2" key="1">
    <citation type="submission" date="2019-09" db="EMBL/GenBank/DDBJ databases">
        <title>Hydrogenophaga aromatica sp. nov., isolated from a para-xylene-degrading enrichment culture.</title>
        <authorList>
            <person name="Tancsics A."/>
            <person name="Banerjee S."/>
        </authorList>
    </citation>
    <scope>NUCLEOTIDE SEQUENCE [LARGE SCALE GENOMIC DNA]</scope>
    <source>
        <strain evidence="1 2">D2P1</strain>
    </source>
</reference>
<comment type="caution">
    <text evidence="1">The sequence shown here is derived from an EMBL/GenBank/DDBJ whole genome shotgun (WGS) entry which is preliminary data.</text>
</comment>
<dbReference type="EMBL" id="VYGV01000004">
    <property type="protein sequence ID" value="NWF44278.1"/>
    <property type="molecule type" value="Genomic_DNA"/>
</dbReference>
<keyword evidence="2" id="KW-1185">Reference proteome</keyword>
<sequence length="113" mass="12646">MLYDQMNLRAVARHAIASQPRFSHLTPEGMVRRIWSELALRTDGFSAEVLEDMADQVDTVCGVYFTVSWNELEAQGHRGALQRGRLITFLARLGRPALKLVARAAPEPIQRAG</sequence>
<evidence type="ECO:0000313" key="2">
    <source>
        <dbReference type="Proteomes" id="UP000545507"/>
    </source>
</evidence>
<gene>
    <name evidence="1" type="ORF">F3K02_03275</name>
</gene>